<keyword evidence="3 5" id="KW-0129">CBS domain</keyword>
<name>A0A0N4ZE30_PARTI</name>
<comment type="subunit">
    <text evidence="4">AMPK is a heterotrimer of an alpha catalytic subunit (PRKAA1 or PRKAA2), a beta (PRKAB1 or PRKAB2) and a gamma non-catalytic subunits (PRKAG1, PRKAG2 or PRKAG3). Interacts with FNIP1 and FNIP2.</text>
</comment>
<feature type="domain" description="CBS" evidence="7">
    <location>
        <begin position="410"/>
        <end position="471"/>
    </location>
</feature>
<dbReference type="SMART" id="SM00116">
    <property type="entry name" value="CBS"/>
    <property type="match status" value="1"/>
</dbReference>
<dbReference type="SUPFAM" id="SSF54631">
    <property type="entry name" value="CBS-domain pair"/>
    <property type="match status" value="2"/>
</dbReference>
<dbReference type="GO" id="GO:0005737">
    <property type="term" value="C:cytoplasm"/>
    <property type="evidence" value="ECO:0007669"/>
    <property type="project" value="TreeGrafter"/>
</dbReference>
<feature type="domain" description="CBS" evidence="7">
    <location>
        <begin position="340"/>
        <end position="398"/>
    </location>
</feature>
<evidence type="ECO:0000256" key="4">
    <source>
        <dbReference type="ARBA" id="ARBA00025878"/>
    </source>
</evidence>
<keyword evidence="8" id="KW-1185">Reference proteome</keyword>
<dbReference type="GO" id="GO:0019901">
    <property type="term" value="F:protein kinase binding"/>
    <property type="evidence" value="ECO:0007669"/>
    <property type="project" value="TreeGrafter"/>
</dbReference>
<proteinExistence type="inferred from homology"/>
<dbReference type="InterPro" id="IPR046342">
    <property type="entry name" value="CBS_dom_sf"/>
</dbReference>
<dbReference type="STRING" id="131310.A0A0N4ZE30"/>
<dbReference type="InterPro" id="IPR050511">
    <property type="entry name" value="AMPK_gamma/SDS23_families"/>
</dbReference>
<dbReference type="PANTHER" id="PTHR13780:SF32">
    <property type="entry name" value="CBS DOMAIN-CONTAINING PROTEIN"/>
    <property type="match status" value="1"/>
</dbReference>
<evidence type="ECO:0000256" key="2">
    <source>
        <dbReference type="ARBA" id="ARBA00022737"/>
    </source>
</evidence>
<accession>A0A0N4ZE30</accession>
<dbReference type="PANTHER" id="PTHR13780">
    <property type="entry name" value="AMP-ACTIVATED PROTEIN KINASE, GAMMA REGULATORY SUBUNIT"/>
    <property type="match status" value="1"/>
</dbReference>
<evidence type="ECO:0000256" key="1">
    <source>
        <dbReference type="ARBA" id="ARBA00006750"/>
    </source>
</evidence>
<evidence type="ECO:0000259" key="7">
    <source>
        <dbReference type="PROSITE" id="PS51371"/>
    </source>
</evidence>
<feature type="compositionally biased region" description="Polar residues" evidence="6">
    <location>
        <begin position="13"/>
        <end position="25"/>
    </location>
</feature>
<dbReference type="Proteomes" id="UP000038045">
    <property type="component" value="Unplaced"/>
</dbReference>
<evidence type="ECO:0000256" key="5">
    <source>
        <dbReference type="PROSITE-ProRule" id="PRU00703"/>
    </source>
</evidence>
<dbReference type="CDD" id="cd02205">
    <property type="entry name" value="CBS_pair_SF"/>
    <property type="match status" value="1"/>
</dbReference>
<evidence type="ECO:0000256" key="6">
    <source>
        <dbReference type="SAM" id="MobiDB-lite"/>
    </source>
</evidence>
<dbReference type="WBParaSite" id="PTRK_0000586400.1">
    <property type="protein sequence ID" value="PTRK_0000586400.1"/>
    <property type="gene ID" value="PTRK_0000586400"/>
</dbReference>
<sequence length="471" mass="53662">MRPTPEGQKQKDQMFSSQRRNNQNPFRFISDLDSGVSSNASSSLTINTCVPITLKDKQNIKDIKATSPREMAPYYRARGQTISSRMPAEPIPEHALEATEGILDSKNRKESGDSCLGESFDESDDMFSFTRTTYQRRMSVPASVFNQANYAILRQNDRQYDIVAAFCRDTLPFECFLKSLTSYDLVSKNSIVPYFHEELSLHKAIKAFIENDHQAGLICDDVSKCISIFTDSDCMEAIWLYNEGKVDLNLIKLKEYLMLNDIKRDMISASTTITAWDLGKLMVRNKVKRIPIYEEDRLSQDCMAFVTLKHLFTLTIAKIMENKNFALTDLTKWTLGERNLESFDPIEVINKNSPLKEAVGRLLKNSLSVLPIVDDKEHVIGAITKRDILNELRFSNRSYIDIMSIPVSIMIKDGEIPPLATGETVISDAIEMLLKSNFYTLFTVDLNNKLMGAVSYFDIMEYIFGLHQDNK</sequence>
<dbReference type="InterPro" id="IPR000644">
    <property type="entry name" value="CBS_dom"/>
</dbReference>
<evidence type="ECO:0000256" key="3">
    <source>
        <dbReference type="ARBA" id="ARBA00023122"/>
    </source>
</evidence>
<comment type="similarity">
    <text evidence="1">Belongs to the 5'-AMP-activated protein kinase gamma subunit family.</text>
</comment>
<dbReference type="GO" id="GO:0005634">
    <property type="term" value="C:nucleus"/>
    <property type="evidence" value="ECO:0007669"/>
    <property type="project" value="TreeGrafter"/>
</dbReference>
<dbReference type="PROSITE" id="PS51371">
    <property type="entry name" value="CBS"/>
    <property type="match status" value="2"/>
</dbReference>
<dbReference type="AlphaFoldDB" id="A0A0N4ZE30"/>
<dbReference type="Pfam" id="PF00571">
    <property type="entry name" value="CBS"/>
    <property type="match status" value="2"/>
</dbReference>
<organism evidence="8 9">
    <name type="scientific">Parastrongyloides trichosuri</name>
    <name type="common">Possum-specific nematode worm</name>
    <dbReference type="NCBI Taxonomy" id="131310"/>
    <lineage>
        <taxon>Eukaryota</taxon>
        <taxon>Metazoa</taxon>
        <taxon>Ecdysozoa</taxon>
        <taxon>Nematoda</taxon>
        <taxon>Chromadorea</taxon>
        <taxon>Rhabditida</taxon>
        <taxon>Tylenchina</taxon>
        <taxon>Panagrolaimomorpha</taxon>
        <taxon>Strongyloidoidea</taxon>
        <taxon>Strongyloididae</taxon>
        <taxon>Parastrongyloides</taxon>
    </lineage>
</organism>
<dbReference type="GO" id="GO:0016208">
    <property type="term" value="F:AMP binding"/>
    <property type="evidence" value="ECO:0007669"/>
    <property type="project" value="TreeGrafter"/>
</dbReference>
<dbReference type="Gene3D" id="3.10.580.10">
    <property type="entry name" value="CBS-domain"/>
    <property type="match status" value="2"/>
</dbReference>
<dbReference type="GO" id="GO:0031588">
    <property type="term" value="C:nucleotide-activated protein kinase complex"/>
    <property type="evidence" value="ECO:0007669"/>
    <property type="project" value="TreeGrafter"/>
</dbReference>
<protein>
    <submittedName>
        <fullName evidence="9">CBS domain-containing protein</fullName>
    </submittedName>
</protein>
<keyword evidence="2" id="KW-0677">Repeat</keyword>
<dbReference type="GO" id="GO:0019887">
    <property type="term" value="F:protein kinase regulator activity"/>
    <property type="evidence" value="ECO:0007669"/>
    <property type="project" value="TreeGrafter"/>
</dbReference>
<reference evidence="9" key="1">
    <citation type="submission" date="2017-02" db="UniProtKB">
        <authorList>
            <consortium name="WormBaseParasite"/>
        </authorList>
    </citation>
    <scope>IDENTIFICATION</scope>
</reference>
<evidence type="ECO:0000313" key="8">
    <source>
        <dbReference type="Proteomes" id="UP000038045"/>
    </source>
</evidence>
<feature type="region of interest" description="Disordered" evidence="6">
    <location>
        <begin position="1"/>
        <end position="30"/>
    </location>
</feature>
<evidence type="ECO:0000313" key="9">
    <source>
        <dbReference type="WBParaSite" id="PTRK_0000586400.1"/>
    </source>
</evidence>